<dbReference type="EMBL" id="JAPWTK010000020">
    <property type="protein sequence ID" value="KAJ8957964.1"/>
    <property type="molecule type" value="Genomic_DNA"/>
</dbReference>
<gene>
    <name evidence="6" type="ORF">NQ318_001964</name>
</gene>
<sequence length="176" mass="20759">MTDVEIDWPWQYSFPPFFTLQPHPETRSKQVAAWKSLILTYCQKTKTYLIDVREASQFSLFNNSTINRKLEHNVIISILSELHKTGNAASVDKAKNRWEIYWHTLEEWASMIYEFISSRGMQNTVVTLYELMHGEDTQEEEFYGMQQDVLIKALKVLEGAQMRDHIGRRCSRCKVF</sequence>
<dbReference type="InterPro" id="IPR008570">
    <property type="entry name" value="ESCRT-II_cplx_Vps25-sub"/>
</dbReference>
<dbReference type="SUPFAM" id="SSF46785">
    <property type="entry name" value="Winged helix' DNA-binding domain"/>
    <property type="match status" value="2"/>
</dbReference>
<dbReference type="GO" id="GO:0042803">
    <property type="term" value="F:protein homodimerization activity"/>
    <property type="evidence" value="ECO:0007669"/>
    <property type="project" value="TreeGrafter"/>
</dbReference>
<dbReference type="AlphaFoldDB" id="A0AAV8Z3D2"/>
<name>A0AAV8Z3D2_9CUCU</name>
<evidence type="ECO:0000256" key="3">
    <source>
        <dbReference type="ARBA" id="ARBA00022448"/>
    </source>
</evidence>
<evidence type="ECO:0000256" key="4">
    <source>
        <dbReference type="ARBA" id="ARBA00022927"/>
    </source>
</evidence>
<comment type="similarity">
    <text evidence="1">Belongs to the VPS25 family.</text>
</comment>
<keyword evidence="3" id="KW-0813">Transport</keyword>
<organism evidence="6 7">
    <name type="scientific">Aromia moschata</name>
    <dbReference type="NCBI Taxonomy" id="1265417"/>
    <lineage>
        <taxon>Eukaryota</taxon>
        <taxon>Metazoa</taxon>
        <taxon>Ecdysozoa</taxon>
        <taxon>Arthropoda</taxon>
        <taxon>Hexapoda</taxon>
        <taxon>Insecta</taxon>
        <taxon>Pterygota</taxon>
        <taxon>Neoptera</taxon>
        <taxon>Endopterygota</taxon>
        <taxon>Coleoptera</taxon>
        <taxon>Polyphaga</taxon>
        <taxon>Cucujiformia</taxon>
        <taxon>Chrysomeloidea</taxon>
        <taxon>Cerambycidae</taxon>
        <taxon>Cerambycinae</taxon>
        <taxon>Callichromatini</taxon>
        <taxon>Aromia</taxon>
    </lineage>
</organism>
<evidence type="ECO:0000256" key="2">
    <source>
        <dbReference type="ARBA" id="ARBA00017934"/>
    </source>
</evidence>
<dbReference type="PANTHER" id="PTHR13149">
    <property type="entry name" value="VACUOLAR PROTEIN SORTING-ASSOCIATED PROTEIN VPS25"/>
    <property type="match status" value="1"/>
</dbReference>
<keyword evidence="7" id="KW-1185">Reference proteome</keyword>
<dbReference type="PANTHER" id="PTHR13149:SF0">
    <property type="entry name" value="VACUOLAR PROTEIN-SORTING-ASSOCIATED PROTEIN 25"/>
    <property type="match status" value="1"/>
</dbReference>
<dbReference type="FunFam" id="1.10.10.570:FF:000002">
    <property type="entry name" value="Vacuolar protein sorting-associated protein 25"/>
    <property type="match status" value="1"/>
</dbReference>
<dbReference type="GO" id="GO:0043328">
    <property type="term" value="P:protein transport to vacuole involved in ubiquitin-dependent protein catabolic process via the multivesicular body sorting pathway"/>
    <property type="evidence" value="ECO:0007669"/>
    <property type="project" value="TreeGrafter"/>
</dbReference>
<evidence type="ECO:0000256" key="5">
    <source>
        <dbReference type="ARBA" id="ARBA00030094"/>
    </source>
</evidence>
<dbReference type="InterPro" id="IPR036388">
    <property type="entry name" value="WH-like_DNA-bd_sf"/>
</dbReference>
<dbReference type="InterPro" id="IPR036390">
    <property type="entry name" value="WH_DNA-bd_sf"/>
</dbReference>
<proteinExistence type="inferred from homology"/>
<dbReference type="GO" id="GO:0016236">
    <property type="term" value="P:macroautophagy"/>
    <property type="evidence" value="ECO:0007669"/>
    <property type="project" value="UniProtKB-ARBA"/>
</dbReference>
<dbReference type="FunFam" id="1.10.10.10:FF:000141">
    <property type="entry name" value="vacuolar protein-sorting-associated protein 25"/>
    <property type="match status" value="1"/>
</dbReference>
<keyword evidence="4" id="KW-0653">Protein transport</keyword>
<dbReference type="Proteomes" id="UP001162162">
    <property type="component" value="Unassembled WGS sequence"/>
</dbReference>
<dbReference type="InterPro" id="IPR014041">
    <property type="entry name" value="ESCRT-II_cplx_Vps25-sub_N"/>
</dbReference>
<protein>
    <recommendedName>
        <fullName evidence="2">Vacuolar protein-sorting-associated protein 25</fullName>
    </recommendedName>
    <alternativeName>
        <fullName evidence="5">ESCRT-II complex subunit VPS25</fullName>
    </alternativeName>
</protein>
<evidence type="ECO:0000313" key="7">
    <source>
        <dbReference type="Proteomes" id="UP001162162"/>
    </source>
</evidence>
<dbReference type="Gene3D" id="1.10.10.10">
    <property type="entry name" value="Winged helix-like DNA-binding domain superfamily/Winged helix DNA-binding domain"/>
    <property type="match status" value="1"/>
</dbReference>
<dbReference type="Pfam" id="PF05871">
    <property type="entry name" value="ESCRT-II"/>
    <property type="match status" value="1"/>
</dbReference>
<evidence type="ECO:0000256" key="1">
    <source>
        <dbReference type="ARBA" id="ARBA00009674"/>
    </source>
</evidence>
<dbReference type="Gene3D" id="1.10.10.570">
    <property type="entry name" value="Winged helix' DNA-binding domain. Chain C. Domain 1"/>
    <property type="match status" value="1"/>
</dbReference>
<comment type="caution">
    <text evidence="6">The sequence shown here is derived from an EMBL/GenBank/DDBJ whole genome shotgun (WGS) entry which is preliminary data.</text>
</comment>
<reference evidence="6" key="1">
    <citation type="journal article" date="2023" name="Insect Mol. Biol.">
        <title>Genome sequencing provides insights into the evolution of gene families encoding plant cell wall-degrading enzymes in longhorned beetles.</title>
        <authorList>
            <person name="Shin N.R."/>
            <person name="Okamura Y."/>
            <person name="Kirsch R."/>
            <person name="Pauchet Y."/>
        </authorList>
    </citation>
    <scope>NUCLEOTIDE SEQUENCE</scope>
    <source>
        <strain evidence="6">AMC_N1</strain>
    </source>
</reference>
<accession>A0AAV8Z3D2</accession>
<evidence type="ECO:0000313" key="6">
    <source>
        <dbReference type="EMBL" id="KAJ8957964.1"/>
    </source>
</evidence>
<dbReference type="GO" id="GO:0005198">
    <property type="term" value="F:structural molecule activity"/>
    <property type="evidence" value="ECO:0007669"/>
    <property type="project" value="TreeGrafter"/>
</dbReference>
<dbReference type="GO" id="GO:0000814">
    <property type="term" value="C:ESCRT II complex"/>
    <property type="evidence" value="ECO:0007669"/>
    <property type="project" value="InterPro"/>
</dbReference>